<dbReference type="FunFam" id="2.60.120.330:FF:000018">
    <property type="entry name" value="2-oxoglutarate (2OG) and Fe(II)-dependent oxygenase superfamily protein"/>
    <property type="match status" value="1"/>
</dbReference>
<dbReference type="Pfam" id="PF03171">
    <property type="entry name" value="2OG-FeII_Oxy"/>
    <property type="match status" value="1"/>
</dbReference>
<keyword evidence="2 4" id="KW-0479">Metal-binding</keyword>
<dbReference type="GO" id="GO:0046872">
    <property type="term" value="F:metal ion binding"/>
    <property type="evidence" value="ECO:0007669"/>
    <property type="project" value="UniProtKB-KW"/>
</dbReference>
<dbReference type="InterPro" id="IPR044861">
    <property type="entry name" value="IPNS-like_FE2OG_OXY"/>
</dbReference>
<dbReference type="GO" id="GO:0016491">
    <property type="term" value="F:oxidoreductase activity"/>
    <property type="evidence" value="ECO:0007669"/>
    <property type="project" value="UniProtKB-KW"/>
</dbReference>
<evidence type="ECO:0000256" key="1">
    <source>
        <dbReference type="ARBA" id="ARBA00008056"/>
    </source>
</evidence>
<dbReference type="InterPro" id="IPR050295">
    <property type="entry name" value="Plant_2OG-oxidoreductases"/>
</dbReference>
<dbReference type="EMBL" id="JAJJMB010005117">
    <property type="protein sequence ID" value="KAI3940776.1"/>
    <property type="molecule type" value="Genomic_DNA"/>
</dbReference>
<keyword evidence="4" id="KW-0560">Oxidoreductase</keyword>
<gene>
    <name evidence="7" type="ORF">MKW98_030095</name>
</gene>
<sequence length="372" mass="42143">MDKKGVLSSPSQSQSTAQLKYVQELATSGEEPPPKYFHKDVNGQGNQVTTDDDSLSVPIIDISRLSSNASIEEKEEEMGKLKSALNSWGMFQAVGHAITQNLLDAMYNISKQFFDLPVEEKQRYASSKDDEIFDLQGFGSDSIGANIDGQVLDWSDRLYLLNEPVDERKLRYWPGDDSPLHFRRTLDEYSVKVRSVSEIILKAMAKSLGLEENDFLNQLGDRQYVYTRFNFYPPCSRPDLVYGLKAHTDGGAITVLLQDPEVRGLQVHKDDQWVSVPCMPGALLVNIGDLLQIMSNGIFKSPLHRAVTNTERTRISVGMFYLPHIDQEIEAVAALINESNPRKYRRVKVKDFLEAFFQTYLQGERVYDWASV</sequence>
<evidence type="ECO:0000256" key="3">
    <source>
        <dbReference type="ARBA" id="ARBA00023004"/>
    </source>
</evidence>
<comment type="similarity">
    <text evidence="1 4">Belongs to the iron/ascorbate-dependent oxidoreductase family.</text>
</comment>
<reference evidence="7" key="1">
    <citation type="submission" date="2022-04" db="EMBL/GenBank/DDBJ databases">
        <title>A functionally conserved STORR gene fusion in Papaver species that diverged 16.8 million years ago.</title>
        <authorList>
            <person name="Catania T."/>
        </authorList>
    </citation>
    <scope>NUCLEOTIDE SEQUENCE</scope>
    <source>
        <strain evidence="7">S-188037</strain>
    </source>
</reference>
<evidence type="ECO:0000313" key="8">
    <source>
        <dbReference type="Proteomes" id="UP001202328"/>
    </source>
</evidence>
<evidence type="ECO:0000256" key="2">
    <source>
        <dbReference type="ARBA" id="ARBA00022723"/>
    </source>
</evidence>
<dbReference type="Proteomes" id="UP001202328">
    <property type="component" value="Unassembled WGS sequence"/>
</dbReference>
<comment type="caution">
    <text evidence="7">The sequence shown here is derived from an EMBL/GenBank/DDBJ whole genome shotgun (WGS) entry which is preliminary data.</text>
</comment>
<evidence type="ECO:0000313" key="7">
    <source>
        <dbReference type="EMBL" id="KAI3940776.1"/>
    </source>
</evidence>
<dbReference type="PANTHER" id="PTHR47991">
    <property type="entry name" value="OXOGLUTARATE/IRON-DEPENDENT DIOXYGENASE"/>
    <property type="match status" value="1"/>
</dbReference>
<evidence type="ECO:0000256" key="4">
    <source>
        <dbReference type="RuleBase" id="RU003682"/>
    </source>
</evidence>
<dbReference type="InterPro" id="IPR026992">
    <property type="entry name" value="DIOX_N"/>
</dbReference>
<accession>A0AAD4T7N4</accession>
<dbReference type="Pfam" id="PF14226">
    <property type="entry name" value="DIOX_N"/>
    <property type="match status" value="1"/>
</dbReference>
<feature type="region of interest" description="Disordered" evidence="5">
    <location>
        <begin position="25"/>
        <end position="52"/>
    </location>
</feature>
<keyword evidence="3 4" id="KW-0408">Iron</keyword>
<protein>
    <recommendedName>
        <fullName evidence="6">Fe2OG dioxygenase domain-containing protein</fullName>
    </recommendedName>
</protein>
<dbReference type="PROSITE" id="PS51471">
    <property type="entry name" value="FE2OG_OXY"/>
    <property type="match status" value="1"/>
</dbReference>
<dbReference type="InterPro" id="IPR027443">
    <property type="entry name" value="IPNS-like_sf"/>
</dbReference>
<dbReference type="Gene3D" id="2.60.120.330">
    <property type="entry name" value="B-lactam Antibiotic, Isopenicillin N Synthase, Chain"/>
    <property type="match status" value="1"/>
</dbReference>
<evidence type="ECO:0000256" key="5">
    <source>
        <dbReference type="SAM" id="MobiDB-lite"/>
    </source>
</evidence>
<organism evidence="7 8">
    <name type="scientific">Papaver atlanticum</name>
    <dbReference type="NCBI Taxonomy" id="357466"/>
    <lineage>
        <taxon>Eukaryota</taxon>
        <taxon>Viridiplantae</taxon>
        <taxon>Streptophyta</taxon>
        <taxon>Embryophyta</taxon>
        <taxon>Tracheophyta</taxon>
        <taxon>Spermatophyta</taxon>
        <taxon>Magnoliopsida</taxon>
        <taxon>Ranunculales</taxon>
        <taxon>Papaveraceae</taxon>
        <taxon>Papaveroideae</taxon>
        <taxon>Papaver</taxon>
    </lineage>
</organism>
<evidence type="ECO:0000259" key="6">
    <source>
        <dbReference type="PROSITE" id="PS51471"/>
    </source>
</evidence>
<name>A0AAD4T7N4_9MAGN</name>
<feature type="domain" description="Fe2OG dioxygenase" evidence="6">
    <location>
        <begin position="223"/>
        <end position="323"/>
    </location>
</feature>
<dbReference type="SUPFAM" id="SSF51197">
    <property type="entry name" value="Clavaminate synthase-like"/>
    <property type="match status" value="1"/>
</dbReference>
<proteinExistence type="inferred from homology"/>
<dbReference type="InterPro" id="IPR005123">
    <property type="entry name" value="Oxoglu/Fe-dep_dioxygenase_dom"/>
</dbReference>
<keyword evidence="8" id="KW-1185">Reference proteome</keyword>
<dbReference type="AlphaFoldDB" id="A0AAD4T7N4"/>